<name>A0A2S9DRC2_PSECE</name>
<comment type="caution">
    <text evidence="1">The sequence shown here is derived from an EMBL/GenBank/DDBJ whole genome shotgun (WGS) entry which is preliminary data.</text>
</comment>
<dbReference type="Proteomes" id="UP000239458">
    <property type="component" value="Unassembled WGS sequence"/>
</dbReference>
<dbReference type="RefSeq" id="WP_054898066.1">
    <property type="nucleotide sequence ID" value="NZ_PCQE01000017.1"/>
</dbReference>
<evidence type="ECO:0008006" key="3">
    <source>
        <dbReference type="Google" id="ProtNLM"/>
    </source>
</evidence>
<gene>
    <name evidence="1" type="ORF">CQ006_12435</name>
</gene>
<accession>A0A2S9DRC2</accession>
<dbReference type="AlphaFoldDB" id="A0A2S9DRC2"/>
<sequence>MSVYRDAAHCISRVMSIEIHDGTKKASWQRKYKATFDDELLGGGLSDDLSPEERLTQDSMTRSTIKRTLPEIQWQALVGKYSINQDEVRVAAAYLTPRVVSPAHQLFKTKCVMAWMIPERRNGLPSSFYVLHSWDADGTPERTLRRWRATTKAWLDDQVAAAHFAVEALLEDRGLLFREVA</sequence>
<protein>
    <recommendedName>
        <fullName evidence="3">Phage-like protein</fullName>
    </recommendedName>
</protein>
<proteinExistence type="predicted"/>
<reference evidence="1 2" key="1">
    <citation type="submission" date="2017-09" db="EMBL/GenBank/DDBJ databases">
        <title>Genomic, metabolic, and phenotypic characteristics of bacterial isolates from the natural microbiome of the model nematode Caenorhabditis elegans.</title>
        <authorList>
            <person name="Zimmermann J."/>
            <person name="Obeng N."/>
            <person name="Yang W."/>
            <person name="Obeng O."/>
            <person name="Kissoyan K."/>
            <person name="Pees B."/>
            <person name="Dirksen P."/>
            <person name="Hoppner M."/>
            <person name="Franke A."/>
            <person name="Rosenstiel P."/>
            <person name="Leippe M."/>
            <person name="Dierking K."/>
            <person name="Kaleta C."/>
            <person name="Schulenburg H."/>
        </authorList>
    </citation>
    <scope>NUCLEOTIDE SEQUENCE [LARGE SCALE GENOMIC DNA]</scope>
    <source>
        <strain evidence="1 2">MYb184</strain>
    </source>
</reference>
<organism evidence="1 2">
    <name type="scientific">Pseudomonas cedrina</name>
    <dbReference type="NCBI Taxonomy" id="651740"/>
    <lineage>
        <taxon>Bacteria</taxon>
        <taxon>Pseudomonadati</taxon>
        <taxon>Pseudomonadota</taxon>
        <taxon>Gammaproteobacteria</taxon>
        <taxon>Pseudomonadales</taxon>
        <taxon>Pseudomonadaceae</taxon>
        <taxon>Pseudomonas</taxon>
    </lineage>
</organism>
<evidence type="ECO:0000313" key="1">
    <source>
        <dbReference type="EMBL" id="PRC05119.1"/>
    </source>
</evidence>
<evidence type="ECO:0000313" key="2">
    <source>
        <dbReference type="Proteomes" id="UP000239458"/>
    </source>
</evidence>
<dbReference type="EMBL" id="PCQE01000017">
    <property type="protein sequence ID" value="PRC05119.1"/>
    <property type="molecule type" value="Genomic_DNA"/>
</dbReference>